<evidence type="ECO:0000256" key="1">
    <source>
        <dbReference type="ARBA" id="ARBA00000085"/>
    </source>
</evidence>
<dbReference type="NCBIfam" id="TIGR00229">
    <property type="entry name" value="sensory_box"/>
    <property type="match status" value="5"/>
</dbReference>
<dbReference type="SMART" id="SM00448">
    <property type="entry name" value="REC"/>
    <property type="match status" value="1"/>
</dbReference>
<dbReference type="CDD" id="cd00130">
    <property type="entry name" value="PAS"/>
    <property type="match status" value="4"/>
</dbReference>
<name>A0A6C2UD55_PONDE</name>
<dbReference type="InterPro" id="IPR013767">
    <property type="entry name" value="PAS_fold"/>
</dbReference>
<keyword evidence="3 9" id="KW-0597">Phosphoprotein</keyword>
<dbReference type="PROSITE" id="PS50113">
    <property type="entry name" value="PAC"/>
    <property type="match status" value="4"/>
</dbReference>
<dbReference type="GO" id="GO:0006355">
    <property type="term" value="P:regulation of DNA-templated transcription"/>
    <property type="evidence" value="ECO:0007669"/>
    <property type="project" value="InterPro"/>
</dbReference>
<evidence type="ECO:0000256" key="7">
    <source>
        <dbReference type="ARBA" id="ARBA00022840"/>
    </source>
</evidence>
<dbReference type="Gene3D" id="3.30.565.10">
    <property type="entry name" value="Histidine kinase-like ATPase, C-terminal domain"/>
    <property type="match status" value="1"/>
</dbReference>
<dbReference type="PROSITE" id="PS50110">
    <property type="entry name" value="RESPONSE_REGULATORY"/>
    <property type="match status" value="1"/>
</dbReference>
<feature type="domain" description="Histidine kinase" evidence="11">
    <location>
        <begin position="935"/>
        <end position="1158"/>
    </location>
</feature>
<feature type="domain" description="PAC" evidence="14">
    <location>
        <begin position="166"/>
        <end position="217"/>
    </location>
</feature>
<proteinExistence type="predicted"/>
<evidence type="ECO:0000259" key="13">
    <source>
        <dbReference type="PROSITE" id="PS50112"/>
    </source>
</evidence>
<evidence type="ECO:0000256" key="4">
    <source>
        <dbReference type="ARBA" id="ARBA00022679"/>
    </source>
</evidence>
<dbReference type="InterPro" id="IPR001610">
    <property type="entry name" value="PAC"/>
</dbReference>
<evidence type="ECO:0000256" key="3">
    <source>
        <dbReference type="ARBA" id="ARBA00022553"/>
    </source>
</evidence>
<dbReference type="GO" id="GO:0005524">
    <property type="term" value="F:ATP binding"/>
    <property type="evidence" value="ECO:0007669"/>
    <property type="project" value="UniProtKB-KW"/>
</dbReference>
<dbReference type="InterPro" id="IPR000700">
    <property type="entry name" value="PAS-assoc_C"/>
</dbReference>
<feature type="domain" description="PAS" evidence="13">
    <location>
        <begin position="797"/>
        <end position="843"/>
    </location>
</feature>
<reference evidence="15 16" key="1">
    <citation type="submission" date="2019-04" db="EMBL/GenBank/DDBJ databases">
        <authorList>
            <person name="Van Vliet M D."/>
        </authorList>
    </citation>
    <scope>NUCLEOTIDE SEQUENCE [LARGE SCALE GENOMIC DNA]</scope>
    <source>
        <strain evidence="15 16">F1</strain>
    </source>
</reference>
<dbReference type="InterPro" id="IPR013656">
    <property type="entry name" value="PAS_4"/>
</dbReference>
<dbReference type="SMART" id="SM00086">
    <property type="entry name" value="PAC"/>
    <property type="match status" value="4"/>
</dbReference>
<dbReference type="Pfam" id="PF00989">
    <property type="entry name" value="PAS"/>
    <property type="match status" value="1"/>
</dbReference>
<dbReference type="InterPro" id="IPR011006">
    <property type="entry name" value="CheY-like_superfamily"/>
</dbReference>
<evidence type="ECO:0000256" key="10">
    <source>
        <dbReference type="SAM" id="Phobius"/>
    </source>
</evidence>
<evidence type="ECO:0000256" key="8">
    <source>
        <dbReference type="ARBA" id="ARBA00023012"/>
    </source>
</evidence>
<feature type="domain" description="PAC" evidence="14">
    <location>
        <begin position="868"/>
        <end position="922"/>
    </location>
</feature>
<feature type="domain" description="PAC" evidence="14">
    <location>
        <begin position="748"/>
        <end position="800"/>
    </location>
</feature>
<dbReference type="InterPro" id="IPR001789">
    <property type="entry name" value="Sig_transdc_resp-reg_receiver"/>
</dbReference>
<dbReference type="Proteomes" id="UP000366872">
    <property type="component" value="Unassembled WGS sequence"/>
</dbReference>
<dbReference type="InterPro" id="IPR036890">
    <property type="entry name" value="HATPase_C_sf"/>
</dbReference>
<dbReference type="PANTHER" id="PTHR43065:SF42">
    <property type="entry name" value="TWO-COMPONENT SENSOR PPRA"/>
    <property type="match status" value="1"/>
</dbReference>
<keyword evidence="10" id="KW-0812">Transmembrane</keyword>
<feature type="transmembrane region" description="Helical" evidence="10">
    <location>
        <begin position="62"/>
        <end position="85"/>
    </location>
</feature>
<protein>
    <recommendedName>
        <fullName evidence="2">histidine kinase</fullName>
        <ecNumber evidence="2">2.7.13.3</ecNumber>
    </recommendedName>
</protein>
<keyword evidence="6 15" id="KW-0418">Kinase</keyword>
<feature type="domain" description="PAC" evidence="14">
    <location>
        <begin position="422"/>
        <end position="473"/>
    </location>
</feature>
<sequence>MKKLFRIGLHGLPPTAVTLQSHAETASARHVGPSPMEPFFSINGIGAALALVPVAQADGIPLWLWGVIGLVIFAAMALLACSWALNSKARRQTAEWRANEERYTLVFATAGDAMFLLDQGSGTILESNEAAAALYGYSHDEFRQLKNTDLSAEPDKTSSAIRQELQVAPLRYHRKKDGTVFPVEIKATYYDQNGERVSVVNIRDITEREQTQHALRESEARYRQLFDNMTSGFALHEMIRDEKGNPIDYRYIQVNPGFEKLTGLAAERVVGRTVRELLPEIEPAWINQFGRVEETGEPAIIEDYSQDLNKHFETRAFRPAPGQFAVIFHDVSDRKHAEQVLAASEAKYRELFEHSADAFLIIQEGRFTDCNMAAVDMLGYSAKEDVIGKSPGDLSPTTQPDGLDSGKKAQDMLAAMETSQSLRFEWHHKKANGEVFPVAVTLTALTDNEGRPMIHTAWRNITARKQMEEALEKRIVALTRPLDDDAEIAFDDLFSRDAIQRIQDGFAAATGVASIITHPDGTPITEPSNFTSLCYDIIRKTEKGRANCHKSDAELGRHHQEGPIVQCCLSGGLWDAGASIEVGGRHIANWLIGQVRDESQSDEDMRRYAREIGADEDAFMDAFHRVPVMPRERFTKVADVLFTLANQLSATAYQNIQQARFIAAQKKAEQTLKDLAEVQGLILDNSTVGIALLENRTFKWVNPRMSELFNIPEQELQGASTRLLYASEEDFLENGAKAYAVLEQGNRFEHTLQFQRGDGSLFWCRLIGSALDPKSPLESGSLWMFEDISERRASENELLRLSTAIEQSPETVVITDLEGRIQYVNPAFERASGFAREEVLGMNPNMLSSGEHDEAYYADLWDTIASGGIWEGRIVNRRKIGTLYTEEASIAPVKDATGTITNYVAVKRDISEELIREEELRQAQKMDAVGQLAGGIAHDFNNILQGIMGFSEMLQMELDAQSPEYDGAVEIHKAAKRAAQLTRQLLTFSRKQPSHFETVDLNNTVHDALALLNMLLGEKYDIVLDLQQQLPPIHADPGQLTQVIINLAVNARDAMPEGGRLTISTDSGTFQPEDAALIPEAQAGSFVCLSITDTGCGMDKDTKKRLFEPFFTTKEVGEGTGLGLSVVYGIAQQSKGWVNVYSETGKGSCFKIYFPAIAASPASPEEPAHRHQAHGRATILLVEDDPELATMGMEILLNAGHDPILAISAEEAMEHFRDVDGNIDLLVSDMELPGLRGDELADELRKRNPALPVLLLSGYRDQHVRWQHLEDRDYLFMNKPFTISNLTAMVGKLIQEYKGEGV</sequence>
<evidence type="ECO:0000256" key="9">
    <source>
        <dbReference type="PROSITE-ProRule" id="PRU00169"/>
    </source>
</evidence>
<dbReference type="InterPro" id="IPR035965">
    <property type="entry name" value="PAS-like_dom_sf"/>
</dbReference>
<feature type="domain" description="PAS" evidence="13">
    <location>
        <begin position="218"/>
        <end position="278"/>
    </location>
</feature>
<dbReference type="RefSeq" id="WP_168442658.1">
    <property type="nucleotide sequence ID" value="NZ_CAAHFG010000004.1"/>
</dbReference>
<dbReference type="EC" id="2.7.13.3" evidence="2"/>
<dbReference type="InterPro" id="IPR018771">
    <property type="entry name" value="PocR_dom"/>
</dbReference>
<keyword evidence="4" id="KW-0808">Transferase</keyword>
<dbReference type="SMART" id="SM00091">
    <property type="entry name" value="PAS"/>
    <property type="match status" value="5"/>
</dbReference>
<dbReference type="Gene3D" id="3.30.450.20">
    <property type="entry name" value="PAS domain"/>
    <property type="match status" value="5"/>
</dbReference>
<feature type="domain" description="PAS" evidence="13">
    <location>
        <begin position="99"/>
        <end position="142"/>
    </location>
</feature>
<dbReference type="PROSITE" id="PS50112">
    <property type="entry name" value="PAS"/>
    <property type="match status" value="3"/>
</dbReference>
<evidence type="ECO:0000256" key="5">
    <source>
        <dbReference type="ARBA" id="ARBA00022741"/>
    </source>
</evidence>
<dbReference type="InterPro" id="IPR000014">
    <property type="entry name" value="PAS"/>
</dbReference>
<keyword evidence="7" id="KW-0067">ATP-binding</keyword>
<evidence type="ECO:0000259" key="11">
    <source>
        <dbReference type="PROSITE" id="PS50109"/>
    </source>
</evidence>
<dbReference type="PANTHER" id="PTHR43065">
    <property type="entry name" value="SENSOR HISTIDINE KINASE"/>
    <property type="match status" value="1"/>
</dbReference>
<dbReference type="Pfam" id="PF00512">
    <property type="entry name" value="HisKA"/>
    <property type="match status" value="1"/>
</dbReference>
<dbReference type="SUPFAM" id="SSF55785">
    <property type="entry name" value="PYP-like sensor domain (PAS domain)"/>
    <property type="match status" value="5"/>
</dbReference>
<keyword evidence="5" id="KW-0547">Nucleotide-binding</keyword>
<comment type="catalytic activity">
    <reaction evidence="1">
        <text>ATP + protein L-histidine = ADP + protein N-phospho-L-histidine.</text>
        <dbReference type="EC" id="2.7.13.3"/>
    </reaction>
</comment>
<dbReference type="Pfam" id="PF13426">
    <property type="entry name" value="PAS_9"/>
    <property type="match status" value="3"/>
</dbReference>
<dbReference type="SUPFAM" id="SSF52172">
    <property type="entry name" value="CheY-like"/>
    <property type="match status" value="1"/>
</dbReference>
<dbReference type="InterPro" id="IPR004358">
    <property type="entry name" value="Sig_transdc_His_kin-like_C"/>
</dbReference>
<dbReference type="Pfam" id="PF10114">
    <property type="entry name" value="PocR"/>
    <property type="match status" value="1"/>
</dbReference>
<keyword evidence="8" id="KW-0902">Two-component regulatory system</keyword>
<evidence type="ECO:0000313" key="15">
    <source>
        <dbReference type="EMBL" id="VGO17146.1"/>
    </source>
</evidence>
<dbReference type="Pfam" id="PF08448">
    <property type="entry name" value="PAS_4"/>
    <property type="match status" value="1"/>
</dbReference>
<dbReference type="Gene3D" id="1.10.287.130">
    <property type="match status" value="1"/>
</dbReference>
<evidence type="ECO:0000256" key="6">
    <source>
        <dbReference type="ARBA" id="ARBA00022777"/>
    </source>
</evidence>
<accession>A0A6C2UD55</accession>
<evidence type="ECO:0000313" key="16">
    <source>
        <dbReference type="Proteomes" id="UP000366872"/>
    </source>
</evidence>
<feature type="domain" description="Response regulatory" evidence="12">
    <location>
        <begin position="1178"/>
        <end position="1294"/>
    </location>
</feature>
<dbReference type="Gene3D" id="3.40.50.2300">
    <property type="match status" value="1"/>
</dbReference>
<dbReference type="CDD" id="cd00156">
    <property type="entry name" value="REC"/>
    <property type="match status" value="1"/>
</dbReference>
<dbReference type="Pfam" id="PF02518">
    <property type="entry name" value="HATPase_c"/>
    <property type="match status" value="1"/>
</dbReference>
<keyword evidence="16" id="KW-1185">Reference proteome</keyword>
<evidence type="ECO:0000259" key="14">
    <source>
        <dbReference type="PROSITE" id="PS50113"/>
    </source>
</evidence>
<dbReference type="EMBL" id="CAAHFG010000004">
    <property type="protein sequence ID" value="VGO17146.1"/>
    <property type="molecule type" value="Genomic_DNA"/>
</dbReference>
<dbReference type="GO" id="GO:0000155">
    <property type="term" value="F:phosphorelay sensor kinase activity"/>
    <property type="evidence" value="ECO:0007669"/>
    <property type="project" value="InterPro"/>
</dbReference>
<dbReference type="InterPro" id="IPR003661">
    <property type="entry name" value="HisK_dim/P_dom"/>
</dbReference>
<dbReference type="Pfam" id="PF00072">
    <property type="entry name" value="Response_reg"/>
    <property type="match status" value="1"/>
</dbReference>
<evidence type="ECO:0000259" key="12">
    <source>
        <dbReference type="PROSITE" id="PS50110"/>
    </source>
</evidence>
<keyword evidence="10" id="KW-0472">Membrane</keyword>
<feature type="modified residue" description="4-aspartylphosphate" evidence="9">
    <location>
        <position position="1229"/>
    </location>
</feature>
<dbReference type="SUPFAM" id="SSF55874">
    <property type="entry name" value="ATPase domain of HSP90 chaperone/DNA topoisomerase II/histidine kinase"/>
    <property type="match status" value="1"/>
</dbReference>
<dbReference type="SUPFAM" id="SSF47384">
    <property type="entry name" value="Homodimeric domain of signal transducing histidine kinase"/>
    <property type="match status" value="1"/>
</dbReference>
<dbReference type="SMART" id="SM00387">
    <property type="entry name" value="HATPase_c"/>
    <property type="match status" value="1"/>
</dbReference>
<dbReference type="CDD" id="cd00082">
    <property type="entry name" value="HisKA"/>
    <property type="match status" value="1"/>
</dbReference>
<gene>
    <name evidence="15" type="primary">cckA_3</name>
    <name evidence="15" type="ORF">PDESU_05741</name>
</gene>
<organism evidence="15 16">
    <name type="scientific">Pontiella desulfatans</name>
    <dbReference type="NCBI Taxonomy" id="2750659"/>
    <lineage>
        <taxon>Bacteria</taxon>
        <taxon>Pseudomonadati</taxon>
        <taxon>Kiritimatiellota</taxon>
        <taxon>Kiritimatiellia</taxon>
        <taxon>Kiritimatiellales</taxon>
        <taxon>Pontiellaceae</taxon>
        <taxon>Pontiella</taxon>
    </lineage>
</organism>
<dbReference type="PROSITE" id="PS50109">
    <property type="entry name" value="HIS_KIN"/>
    <property type="match status" value="1"/>
</dbReference>
<dbReference type="InterPro" id="IPR036097">
    <property type="entry name" value="HisK_dim/P_sf"/>
</dbReference>
<evidence type="ECO:0000256" key="2">
    <source>
        <dbReference type="ARBA" id="ARBA00012438"/>
    </source>
</evidence>
<dbReference type="InterPro" id="IPR003594">
    <property type="entry name" value="HATPase_dom"/>
</dbReference>
<dbReference type="InterPro" id="IPR005467">
    <property type="entry name" value="His_kinase_dom"/>
</dbReference>
<keyword evidence="10" id="KW-1133">Transmembrane helix</keyword>
<dbReference type="PRINTS" id="PR00344">
    <property type="entry name" value="BCTRLSENSOR"/>
</dbReference>
<dbReference type="SMART" id="SM00388">
    <property type="entry name" value="HisKA"/>
    <property type="match status" value="1"/>
</dbReference>